<name>A0A382PK42_9ZZZZ</name>
<accession>A0A382PK42</accession>
<evidence type="ECO:0000313" key="2">
    <source>
        <dbReference type="EMBL" id="SVC73753.1"/>
    </source>
</evidence>
<feature type="compositionally biased region" description="Polar residues" evidence="1">
    <location>
        <begin position="86"/>
        <end position="98"/>
    </location>
</feature>
<gene>
    <name evidence="2" type="ORF">METZ01_LOCUS326607</name>
</gene>
<reference evidence="2" key="1">
    <citation type="submission" date="2018-05" db="EMBL/GenBank/DDBJ databases">
        <authorList>
            <person name="Lanie J.A."/>
            <person name="Ng W.-L."/>
            <person name="Kazmierczak K.M."/>
            <person name="Andrzejewski T.M."/>
            <person name="Davidsen T.M."/>
            <person name="Wayne K.J."/>
            <person name="Tettelin H."/>
            <person name="Glass J.I."/>
            <person name="Rusch D."/>
            <person name="Podicherti R."/>
            <person name="Tsui H.-C.T."/>
            <person name="Winkler M.E."/>
        </authorList>
    </citation>
    <scope>NUCLEOTIDE SEQUENCE</scope>
</reference>
<organism evidence="2">
    <name type="scientific">marine metagenome</name>
    <dbReference type="NCBI Taxonomy" id="408172"/>
    <lineage>
        <taxon>unclassified sequences</taxon>
        <taxon>metagenomes</taxon>
        <taxon>ecological metagenomes</taxon>
    </lineage>
</organism>
<evidence type="ECO:0000256" key="1">
    <source>
        <dbReference type="SAM" id="MobiDB-lite"/>
    </source>
</evidence>
<feature type="compositionally biased region" description="Low complexity" evidence="1">
    <location>
        <begin position="24"/>
        <end position="49"/>
    </location>
</feature>
<protein>
    <submittedName>
        <fullName evidence="2">Uncharacterized protein</fullName>
    </submittedName>
</protein>
<sequence length="98" mass="9901">MLEVKARAGVRLGSEYGLESHPVLSESSASAGGPPAPHPTTTLGPALTGESDPDIDHVTRSGGRATKPATGVPGSSAKPVRASVVQGCQTRNSQCQEP</sequence>
<feature type="region of interest" description="Disordered" evidence="1">
    <location>
        <begin position="1"/>
        <end position="98"/>
    </location>
</feature>
<dbReference type="AlphaFoldDB" id="A0A382PK42"/>
<dbReference type="EMBL" id="UINC01107975">
    <property type="protein sequence ID" value="SVC73753.1"/>
    <property type="molecule type" value="Genomic_DNA"/>
</dbReference>
<proteinExistence type="predicted"/>